<evidence type="ECO:0000256" key="1">
    <source>
        <dbReference type="SAM" id="MobiDB-lite"/>
    </source>
</evidence>
<feature type="region of interest" description="Disordered" evidence="1">
    <location>
        <begin position="284"/>
        <end position="365"/>
    </location>
</feature>
<sequence length="401" mass="44825">MLLQKRSWKKDPKRRRHDSVSSFSDGDSSDSERAVKSRSKGRRRTDRKRLRRRSVSSDSDDYSASSDSVSSTDKRHRRGKSKRGRVRSTAGKRKRSDRDHVRKQRRKKSSGKKSKKDSSDSSYSDSESCSTCPSRSNNDVGAGSRKRKRTSAADDIESHREAESYGDQNNLRAIDYVMDIPAQTNSRRLRSVISVPVYQSTDENQKDSYKEEILYDKDDYPSPKSVDSEEDRHESRSSTLFRDNNGSAPEMGKSGSAGDDCGKEEEDMEAILRQRAIENFRKYKAAAGAQRISQKGSESVDEPPPPAVKETNDVPVLNPKPEVENPALVSFSGKGKVEADSSSGAEPPSLPAAQEGDKAKDGSQFQEKTMAVMRGGEMVEVSYKVYIPKNARSLGRRQLKH</sequence>
<gene>
    <name evidence="2" type="ORF">M569_14190</name>
</gene>
<dbReference type="AlphaFoldDB" id="S8DLY0"/>
<accession>S8DLY0</accession>
<dbReference type="OrthoDB" id="786617at2759"/>
<proteinExistence type="predicted"/>
<feature type="compositionally biased region" description="Basic residues" evidence="1">
    <location>
        <begin position="36"/>
        <end position="54"/>
    </location>
</feature>
<feature type="compositionally biased region" description="Basic residues" evidence="1">
    <location>
        <begin position="1"/>
        <end position="17"/>
    </location>
</feature>
<evidence type="ECO:0000313" key="3">
    <source>
        <dbReference type="Proteomes" id="UP000015453"/>
    </source>
</evidence>
<organism evidence="2 3">
    <name type="scientific">Genlisea aurea</name>
    <dbReference type="NCBI Taxonomy" id="192259"/>
    <lineage>
        <taxon>Eukaryota</taxon>
        <taxon>Viridiplantae</taxon>
        <taxon>Streptophyta</taxon>
        <taxon>Embryophyta</taxon>
        <taxon>Tracheophyta</taxon>
        <taxon>Spermatophyta</taxon>
        <taxon>Magnoliopsida</taxon>
        <taxon>eudicotyledons</taxon>
        <taxon>Gunneridae</taxon>
        <taxon>Pentapetalae</taxon>
        <taxon>asterids</taxon>
        <taxon>lamiids</taxon>
        <taxon>Lamiales</taxon>
        <taxon>Lentibulariaceae</taxon>
        <taxon>Genlisea</taxon>
    </lineage>
</organism>
<dbReference type="EMBL" id="AUSU01007428">
    <property type="protein sequence ID" value="EPS60612.1"/>
    <property type="molecule type" value="Genomic_DNA"/>
</dbReference>
<dbReference type="PANTHER" id="PTHR36808">
    <property type="entry name" value="TRANSCRIPTIONAL REGULATOR ATRX-LIKE PROTEIN"/>
    <property type="match status" value="1"/>
</dbReference>
<evidence type="ECO:0000313" key="2">
    <source>
        <dbReference type="EMBL" id="EPS60612.1"/>
    </source>
</evidence>
<feature type="compositionally biased region" description="Basic and acidic residues" evidence="1">
    <location>
        <begin position="203"/>
        <end position="236"/>
    </location>
</feature>
<dbReference type="Proteomes" id="UP000015453">
    <property type="component" value="Unassembled WGS sequence"/>
</dbReference>
<reference evidence="2 3" key="1">
    <citation type="journal article" date="2013" name="BMC Genomics">
        <title>The miniature genome of a carnivorous plant Genlisea aurea contains a low number of genes and short non-coding sequences.</title>
        <authorList>
            <person name="Leushkin E.V."/>
            <person name="Sutormin R.A."/>
            <person name="Nabieva E.R."/>
            <person name="Penin A.A."/>
            <person name="Kondrashov A.S."/>
            <person name="Logacheva M.D."/>
        </authorList>
    </citation>
    <scope>NUCLEOTIDE SEQUENCE [LARGE SCALE GENOMIC DNA]</scope>
</reference>
<feature type="compositionally biased region" description="Low complexity" evidence="1">
    <location>
        <begin position="120"/>
        <end position="136"/>
    </location>
</feature>
<keyword evidence="3" id="KW-1185">Reference proteome</keyword>
<feature type="compositionally biased region" description="Basic residues" evidence="1">
    <location>
        <begin position="74"/>
        <end position="115"/>
    </location>
</feature>
<feature type="compositionally biased region" description="Low complexity" evidence="1">
    <location>
        <begin position="62"/>
        <end position="71"/>
    </location>
</feature>
<feature type="region of interest" description="Disordered" evidence="1">
    <location>
        <begin position="1"/>
        <end position="270"/>
    </location>
</feature>
<dbReference type="PANTHER" id="PTHR36808:SF1">
    <property type="entry name" value="TRANSCRIPTIONAL REGULATOR ATRX-LIKE PROTEIN"/>
    <property type="match status" value="1"/>
</dbReference>
<name>S8DLY0_9LAMI</name>
<protein>
    <submittedName>
        <fullName evidence="2">Uncharacterized protein</fullName>
    </submittedName>
</protein>
<comment type="caution">
    <text evidence="2">The sequence shown here is derived from an EMBL/GenBank/DDBJ whole genome shotgun (WGS) entry which is preliminary data.</text>
</comment>